<dbReference type="EMBL" id="BRYA01000995">
    <property type="protein sequence ID" value="GMI37225.1"/>
    <property type="molecule type" value="Genomic_DNA"/>
</dbReference>
<sequence length="396" mass="42348">MKISARTTRLRSSSFKHTLLVVLLIASHLTTSCIGFNIQLGRNCQRQRKPAPLPVLQSSSADGSPIIPFVSSSFLPKTPLGTMSVKYKRNTVAILPCCGDLSSVLYGVTQRAAAIYDSGIEGNKKGSPRGVAATSRGSLILNKALSSKFNLAYAGEDKVRLADLSCEASVGRVLKGYDVVFCGLGMNQRRGKVTGNTYETGPNDTCVEYSWDGVIDADGDSDFEENINLLRRIVGGCAAGTHVVVVGTGVDELDREGYKVLKALKGGGPNFTLIIPSTVRRMEASLGVGWTFNKGLGDVLVARELLGGDLDDWDQGKYVGGGVEEDIGICCEDLAIFALSSAMQLDPGASRVVQVKATGYAPPVDQGTKSLTKPEKTDKMWCRGQQYVMSMIENCL</sequence>
<name>A0A9W7G6A6_9STRA</name>
<evidence type="ECO:0000313" key="1">
    <source>
        <dbReference type="EMBL" id="GMI37225.1"/>
    </source>
</evidence>
<evidence type="ECO:0000313" key="2">
    <source>
        <dbReference type="Proteomes" id="UP001165065"/>
    </source>
</evidence>
<dbReference type="OrthoDB" id="37947at2759"/>
<dbReference type="AlphaFoldDB" id="A0A9W7G6A6"/>
<reference evidence="2" key="1">
    <citation type="journal article" date="2023" name="Commun. Biol.">
        <title>Genome analysis of Parmales, the sister group of diatoms, reveals the evolutionary specialization of diatoms from phago-mixotrophs to photoautotrophs.</title>
        <authorList>
            <person name="Ban H."/>
            <person name="Sato S."/>
            <person name="Yoshikawa S."/>
            <person name="Yamada K."/>
            <person name="Nakamura Y."/>
            <person name="Ichinomiya M."/>
            <person name="Sato N."/>
            <person name="Blanc-Mathieu R."/>
            <person name="Endo H."/>
            <person name="Kuwata A."/>
            <person name="Ogata H."/>
        </authorList>
    </citation>
    <scope>NUCLEOTIDE SEQUENCE [LARGE SCALE GENOMIC DNA]</scope>
</reference>
<organism evidence="1 2">
    <name type="scientific">Triparma columacea</name>
    <dbReference type="NCBI Taxonomy" id="722753"/>
    <lineage>
        <taxon>Eukaryota</taxon>
        <taxon>Sar</taxon>
        <taxon>Stramenopiles</taxon>
        <taxon>Ochrophyta</taxon>
        <taxon>Bolidophyceae</taxon>
        <taxon>Parmales</taxon>
        <taxon>Triparmaceae</taxon>
        <taxon>Triparma</taxon>
    </lineage>
</organism>
<gene>
    <name evidence="1" type="ORF">TrCOL_g9607</name>
</gene>
<dbReference type="PROSITE" id="PS51257">
    <property type="entry name" value="PROKAR_LIPOPROTEIN"/>
    <property type="match status" value="1"/>
</dbReference>
<keyword evidence="2" id="KW-1185">Reference proteome</keyword>
<proteinExistence type="predicted"/>
<dbReference type="Proteomes" id="UP001165065">
    <property type="component" value="Unassembled WGS sequence"/>
</dbReference>
<accession>A0A9W7G6A6</accession>
<comment type="caution">
    <text evidence="1">The sequence shown here is derived from an EMBL/GenBank/DDBJ whole genome shotgun (WGS) entry which is preliminary data.</text>
</comment>
<protein>
    <submittedName>
        <fullName evidence="1">Uncharacterized protein</fullName>
    </submittedName>
</protein>